<comment type="similarity">
    <text evidence="1">Belongs to the ATP-dependent AMP-binding enzyme family.</text>
</comment>
<dbReference type="Gene3D" id="3.40.50.12780">
    <property type="entry name" value="N-terminal domain of ligase-like"/>
    <property type="match status" value="1"/>
</dbReference>
<protein>
    <submittedName>
        <fullName evidence="4">AMP-binding protein</fullName>
    </submittedName>
</protein>
<dbReference type="RefSeq" id="WP_254472165.1">
    <property type="nucleotide sequence ID" value="NZ_CP113432.1"/>
</dbReference>
<dbReference type="PANTHER" id="PTHR43201:SF8">
    <property type="entry name" value="ACYL-COA SYNTHETASE FAMILY MEMBER 3"/>
    <property type="match status" value="1"/>
</dbReference>
<dbReference type="SUPFAM" id="SSF56801">
    <property type="entry name" value="Acetyl-CoA synthetase-like"/>
    <property type="match status" value="1"/>
</dbReference>
<dbReference type="Proteomes" id="UP001163624">
    <property type="component" value="Chromosome"/>
</dbReference>
<evidence type="ECO:0000313" key="4">
    <source>
        <dbReference type="EMBL" id="WAI51721.1"/>
    </source>
</evidence>
<dbReference type="Pfam" id="PF13193">
    <property type="entry name" value="AMP-binding_C"/>
    <property type="match status" value="1"/>
</dbReference>
<dbReference type="InterPro" id="IPR042099">
    <property type="entry name" value="ANL_N_sf"/>
</dbReference>
<dbReference type="InterPro" id="IPR000873">
    <property type="entry name" value="AMP-dep_synth/lig_dom"/>
</dbReference>
<dbReference type="Pfam" id="PF00501">
    <property type="entry name" value="AMP-binding"/>
    <property type="match status" value="1"/>
</dbReference>
<gene>
    <name evidence="4" type="ORF">OU419_10880</name>
</gene>
<evidence type="ECO:0000259" key="3">
    <source>
        <dbReference type="Pfam" id="PF13193"/>
    </source>
</evidence>
<dbReference type="InterPro" id="IPR025110">
    <property type="entry name" value="AMP-bd_C"/>
</dbReference>
<keyword evidence="5" id="KW-1185">Reference proteome</keyword>
<accession>A0ABY7A3Y5</accession>
<dbReference type="PROSITE" id="PS00455">
    <property type="entry name" value="AMP_BINDING"/>
    <property type="match status" value="1"/>
</dbReference>
<dbReference type="InterPro" id="IPR045851">
    <property type="entry name" value="AMP-bd_C_sf"/>
</dbReference>
<reference evidence="4" key="1">
    <citation type="submission" date="2022-11" db="EMBL/GenBank/DDBJ databases">
        <title>Pseudomonas triclosanedens sp. nov., a triclosan degrader isolated from activated sludge.</title>
        <authorList>
            <person name="Yin Y."/>
            <person name="Lu Z."/>
        </authorList>
    </citation>
    <scope>NUCLEOTIDE SEQUENCE</scope>
    <source>
        <strain evidence="4">ZM23</strain>
    </source>
</reference>
<feature type="domain" description="AMP-dependent synthetase/ligase" evidence="2">
    <location>
        <begin position="7"/>
        <end position="358"/>
    </location>
</feature>
<dbReference type="EMBL" id="CP113432">
    <property type="protein sequence ID" value="WAI51721.1"/>
    <property type="molecule type" value="Genomic_DNA"/>
</dbReference>
<dbReference type="PANTHER" id="PTHR43201">
    <property type="entry name" value="ACYL-COA SYNTHETASE"/>
    <property type="match status" value="1"/>
</dbReference>
<dbReference type="Gene3D" id="3.30.300.30">
    <property type="match status" value="1"/>
</dbReference>
<evidence type="ECO:0000259" key="2">
    <source>
        <dbReference type="Pfam" id="PF00501"/>
    </source>
</evidence>
<evidence type="ECO:0000256" key="1">
    <source>
        <dbReference type="ARBA" id="ARBA00006432"/>
    </source>
</evidence>
<organism evidence="4 5">
    <name type="scientific">Pseudomonas triclosanedens</name>
    <dbReference type="NCBI Taxonomy" id="2961893"/>
    <lineage>
        <taxon>Bacteria</taxon>
        <taxon>Pseudomonadati</taxon>
        <taxon>Pseudomonadota</taxon>
        <taxon>Gammaproteobacteria</taxon>
        <taxon>Pseudomonadales</taxon>
        <taxon>Pseudomonadaceae</taxon>
        <taxon>Pseudomonas</taxon>
    </lineage>
</organism>
<dbReference type="InterPro" id="IPR020845">
    <property type="entry name" value="AMP-binding_CS"/>
</dbReference>
<feature type="domain" description="AMP-binding enzyme C-terminal" evidence="3">
    <location>
        <begin position="408"/>
        <end position="483"/>
    </location>
</feature>
<name>A0ABY7A3Y5_9PSED</name>
<evidence type="ECO:0000313" key="5">
    <source>
        <dbReference type="Proteomes" id="UP001163624"/>
    </source>
</evidence>
<proteinExistence type="inferred from homology"/>
<sequence>MIVSSIDAHAQARSSQPAVRFEDKVFTFGELAREIDRTVYLLKKAGASASGTVAVFCENRPEIMLLYYAMAKIGGTFVPLNAALSSQEVRYILEHAGTRVLFTDARLGEVARDAISGTEVDLLLVDEFFARDMTTAPRYEQNQAPTEDFLIIYTSGSTGTPKAVLYSQESEVAGNASLIEMWQMGPDDKLLVALPLGFLYGLSTSCSMALQAGSEIIIQRRFHPRETLEAIVEHRVTAFQGVPTMFSMMLEYAEQNDLHFDLSHMRVIISAGAPLSDDLRSRFAQRFGKELEDYYALTEARPIFGKYYAEGERVPHGAIGKAAPGARIIVVDSNGAAVAAGVTGEIWVRAPATTHGYFKNPELTQATFQDGLLRTGDLGHVDADGYFYLTGRIKDIIIRGGANIAPAEVENALLAHPAVLAAAVIGIPDSKFGELPLAYIVLAPGQNPDDTELEAFASQRLAQFKLPCEYLRIDEMPLGNTGKIDKKALKTLWESGNQ</sequence>